<gene>
    <name evidence="1" type="ORF">BC739_008657</name>
</gene>
<protein>
    <recommendedName>
        <fullName evidence="3">TnsA-like heteromeric transposase endonuclease subunit</fullName>
    </recommendedName>
</protein>
<sequence>MKDLRVPFDVGPEAQEPLVLEPGWSKHWTSLWKFSGAEVVAPVRDLGSMRPGGCEPVRRFSWRTTQHHRPGLQYMVSTGRHHGFESMAEQKLLLALDFAGDLIEVFSQPFRLRFRTTSGWREHTPDFLASTHSGMLLIDVRPANRVKPDDRVRFAATEEAGLACGWRYLVITGWLPHVMTTLDTVSSQRRPLTDRLRLQDELLATVAADPLPFGELVASTRVPVMARAYALHLVWHRRLSIDLAEPLTDRTLVHPLTNGRVR</sequence>
<organism evidence="1 2">
    <name type="scientific">Kutzneria viridogrisea</name>
    <dbReference type="NCBI Taxonomy" id="47990"/>
    <lineage>
        <taxon>Bacteria</taxon>
        <taxon>Bacillati</taxon>
        <taxon>Actinomycetota</taxon>
        <taxon>Actinomycetes</taxon>
        <taxon>Pseudonocardiales</taxon>
        <taxon>Pseudonocardiaceae</taxon>
        <taxon>Kutzneria</taxon>
    </lineage>
</organism>
<comment type="caution">
    <text evidence="1">The sequence shown here is derived from an EMBL/GenBank/DDBJ whole genome shotgun (WGS) entry which is preliminary data.</text>
</comment>
<dbReference type="NCBIfam" id="NF033179">
    <property type="entry name" value="TnsA_like_Actin"/>
    <property type="match status" value="1"/>
</dbReference>
<proteinExistence type="predicted"/>
<dbReference type="EMBL" id="JACJID010000009">
    <property type="protein sequence ID" value="MBA8931405.1"/>
    <property type="molecule type" value="Genomic_DNA"/>
</dbReference>
<keyword evidence="2" id="KW-1185">Reference proteome</keyword>
<reference evidence="1 2" key="1">
    <citation type="submission" date="2020-08" db="EMBL/GenBank/DDBJ databases">
        <title>Genomic Encyclopedia of Archaeal and Bacterial Type Strains, Phase II (KMG-II): from individual species to whole genera.</title>
        <authorList>
            <person name="Goeker M."/>
        </authorList>
    </citation>
    <scope>NUCLEOTIDE SEQUENCE [LARGE SCALE GENOMIC DNA]</scope>
    <source>
        <strain evidence="1 2">DSM 43850</strain>
    </source>
</reference>
<dbReference type="RefSeq" id="WP_318296937.1">
    <property type="nucleotide sequence ID" value="NZ_BAAABQ010000009.1"/>
</dbReference>
<dbReference type="InterPro" id="IPR048000">
    <property type="entry name" value="TnsA-like"/>
</dbReference>
<accession>A0ABR6BWY7</accession>
<dbReference type="Proteomes" id="UP000517916">
    <property type="component" value="Unassembled WGS sequence"/>
</dbReference>
<evidence type="ECO:0008006" key="3">
    <source>
        <dbReference type="Google" id="ProtNLM"/>
    </source>
</evidence>
<evidence type="ECO:0000313" key="1">
    <source>
        <dbReference type="EMBL" id="MBA8931405.1"/>
    </source>
</evidence>
<evidence type="ECO:0000313" key="2">
    <source>
        <dbReference type="Proteomes" id="UP000517916"/>
    </source>
</evidence>
<name>A0ABR6BWY7_9PSEU</name>